<keyword evidence="3 10" id="KW-0963">Cytoplasm</keyword>
<dbReference type="InterPro" id="IPR005905">
    <property type="entry name" value="D_ala_D_ala"/>
</dbReference>
<dbReference type="InterPro" id="IPR011761">
    <property type="entry name" value="ATP-grasp"/>
</dbReference>
<evidence type="ECO:0000256" key="9">
    <source>
        <dbReference type="ARBA" id="ARBA00023316"/>
    </source>
</evidence>
<evidence type="ECO:0000313" key="16">
    <source>
        <dbReference type="Proteomes" id="UP000176233"/>
    </source>
</evidence>
<dbReference type="InterPro" id="IPR000291">
    <property type="entry name" value="D-Ala_lig_Van_CS"/>
</dbReference>
<dbReference type="GO" id="GO:0046872">
    <property type="term" value="F:metal ion binding"/>
    <property type="evidence" value="ECO:0007669"/>
    <property type="project" value="UniProtKB-KW"/>
</dbReference>
<feature type="active site" evidence="11">
    <location>
        <position position="177"/>
    </location>
</feature>
<organism evidence="15 16">
    <name type="scientific">Candidatus Doudnabacteria bacterium RIFCSPHIGHO2_01_FULL_45_18</name>
    <dbReference type="NCBI Taxonomy" id="1817823"/>
    <lineage>
        <taxon>Bacteria</taxon>
        <taxon>Candidatus Doudnaibacteriota</taxon>
    </lineage>
</organism>
<dbReference type="GO" id="GO:0071555">
    <property type="term" value="P:cell wall organization"/>
    <property type="evidence" value="ECO:0007669"/>
    <property type="project" value="UniProtKB-KW"/>
</dbReference>
<keyword evidence="4 10" id="KW-0436">Ligase</keyword>
<feature type="active site" evidence="11">
    <location>
        <position position="18"/>
    </location>
</feature>
<dbReference type="Gene3D" id="3.30.1490.20">
    <property type="entry name" value="ATP-grasp fold, A domain"/>
    <property type="match status" value="1"/>
</dbReference>
<accession>A0A1F5NRM8</accession>
<dbReference type="EMBL" id="MFEJ01000016">
    <property type="protein sequence ID" value="OGE80283.1"/>
    <property type="molecule type" value="Genomic_DNA"/>
</dbReference>
<feature type="binding site" evidence="12">
    <location>
        <position position="304"/>
    </location>
    <ligand>
        <name>Mg(2+)</name>
        <dbReference type="ChEBI" id="CHEBI:18420"/>
        <label>2</label>
    </ligand>
</feature>
<comment type="catalytic activity">
    <reaction evidence="10">
        <text>2 D-alanine + ATP = D-alanyl-D-alanine + ADP + phosphate + H(+)</text>
        <dbReference type="Rhea" id="RHEA:11224"/>
        <dbReference type="ChEBI" id="CHEBI:15378"/>
        <dbReference type="ChEBI" id="CHEBI:30616"/>
        <dbReference type="ChEBI" id="CHEBI:43474"/>
        <dbReference type="ChEBI" id="CHEBI:57416"/>
        <dbReference type="ChEBI" id="CHEBI:57822"/>
        <dbReference type="ChEBI" id="CHEBI:456216"/>
        <dbReference type="EC" id="6.3.2.4"/>
    </reaction>
</comment>
<keyword evidence="12" id="KW-0479">Metal-binding</keyword>
<dbReference type="Gene3D" id="3.40.50.20">
    <property type="match status" value="1"/>
</dbReference>
<keyword evidence="12" id="KW-0464">Manganese</keyword>
<dbReference type="InterPro" id="IPR013815">
    <property type="entry name" value="ATP_grasp_subdomain_1"/>
</dbReference>
<sequence length="341" mass="37568">MKKMKLKVALIFGGTSKEREVSLHSVKTAAKFFDPKKYDIIPVEISQEGKWLLATPTIHELGREIPTKPATTRELVPLEKNSTGKIDVAFLALHGPGGEDGTIQGMLDLLKIPYTCSGVLASAVAMDKVRTKLMLKSVGIPVPAHLLVTKKDFENNRQKIFKKIHGKVVIKPNKIGSSLGISIVRARHELAKAFSKALKLDNEVLVEPFIQGREITVGTLGNAKPIVLPIAEILPLTNKGYWDFAAKYEEGQANHLIPAPLTSVQNKLVSKFTFLAHTTLGCRGITRSDFILDKQGQFWFLEINTIPGLTPVSLVPEMANKIGINFTQLLDKLIQLALEKK</sequence>
<proteinExistence type="inferred from homology"/>
<dbReference type="SUPFAM" id="SSF52440">
    <property type="entry name" value="PreATP-grasp domain"/>
    <property type="match status" value="1"/>
</dbReference>
<dbReference type="GO" id="GO:0005524">
    <property type="term" value="F:ATP binding"/>
    <property type="evidence" value="ECO:0007669"/>
    <property type="project" value="UniProtKB-UniRule"/>
</dbReference>
<protein>
    <recommendedName>
        <fullName evidence="10">D-alanine--D-alanine ligase</fullName>
        <ecNumber evidence="10">6.3.2.4</ecNumber>
    </recommendedName>
    <alternativeName>
        <fullName evidence="10">D-Ala-D-Ala ligase</fullName>
    </alternativeName>
    <alternativeName>
        <fullName evidence="10">D-alanylalanine synthetase</fullName>
    </alternativeName>
</protein>
<evidence type="ECO:0000256" key="7">
    <source>
        <dbReference type="ARBA" id="ARBA00022960"/>
    </source>
</evidence>
<evidence type="ECO:0000256" key="12">
    <source>
        <dbReference type="PIRSR" id="PIRSR039102-3"/>
    </source>
</evidence>
<evidence type="ECO:0000256" key="10">
    <source>
        <dbReference type="HAMAP-Rule" id="MF_00047"/>
    </source>
</evidence>
<dbReference type="Pfam" id="PF07478">
    <property type="entry name" value="Dala_Dala_lig_C"/>
    <property type="match status" value="1"/>
</dbReference>
<dbReference type="InterPro" id="IPR011095">
    <property type="entry name" value="Dala_Dala_lig_C"/>
</dbReference>
<feature type="binding site" evidence="12">
    <location>
        <position position="289"/>
    </location>
    <ligand>
        <name>Mg(2+)</name>
        <dbReference type="ChEBI" id="CHEBI:18420"/>
        <label>1</label>
    </ligand>
</feature>
<dbReference type="PROSITE" id="PS00843">
    <property type="entry name" value="DALA_DALA_LIGASE_1"/>
    <property type="match status" value="1"/>
</dbReference>
<dbReference type="EC" id="6.3.2.4" evidence="10"/>
<comment type="cofactor">
    <cofactor evidence="12">
        <name>Mg(2+)</name>
        <dbReference type="ChEBI" id="CHEBI:18420"/>
    </cofactor>
    <cofactor evidence="12">
        <name>Mn(2+)</name>
        <dbReference type="ChEBI" id="CHEBI:29035"/>
    </cofactor>
    <text evidence="12">Binds 2 magnesium or manganese ions per subunit.</text>
</comment>
<feature type="domain" description="ATP-grasp" evidence="14">
    <location>
        <begin position="132"/>
        <end position="335"/>
    </location>
</feature>
<dbReference type="InterPro" id="IPR011127">
    <property type="entry name" value="Dala_Dala_lig_N"/>
</dbReference>
<evidence type="ECO:0000256" key="4">
    <source>
        <dbReference type="ARBA" id="ARBA00022598"/>
    </source>
</evidence>
<dbReference type="PROSITE" id="PS00844">
    <property type="entry name" value="DALA_DALA_LIGASE_2"/>
    <property type="match status" value="1"/>
</dbReference>
<evidence type="ECO:0000313" key="15">
    <source>
        <dbReference type="EMBL" id="OGE80283.1"/>
    </source>
</evidence>
<keyword evidence="6 13" id="KW-0067">ATP-binding</keyword>
<dbReference type="GO" id="GO:0008360">
    <property type="term" value="P:regulation of cell shape"/>
    <property type="evidence" value="ECO:0007669"/>
    <property type="project" value="UniProtKB-KW"/>
</dbReference>
<comment type="function">
    <text evidence="10">Cell wall formation.</text>
</comment>
<comment type="similarity">
    <text evidence="2 10">Belongs to the D-alanine--D-alanine ligase family.</text>
</comment>
<keyword evidence="9 10" id="KW-0961">Cell wall biogenesis/degradation</keyword>
<dbReference type="PROSITE" id="PS50975">
    <property type="entry name" value="ATP_GRASP"/>
    <property type="match status" value="1"/>
</dbReference>
<evidence type="ECO:0000256" key="5">
    <source>
        <dbReference type="ARBA" id="ARBA00022741"/>
    </source>
</evidence>
<dbReference type="NCBIfam" id="TIGR01205">
    <property type="entry name" value="D_ala_D_alaTIGR"/>
    <property type="match status" value="1"/>
</dbReference>
<evidence type="ECO:0000256" key="3">
    <source>
        <dbReference type="ARBA" id="ARBA00022490"/>
    </source>
</evidence>
<dbReference type="SUPFAM" id="SSF56059">
    <property type="entry name" value="Glutathione synthetase ATP-binding domain-like"/>
    <property type="match status" value="1"/>
</dbReference>
<evidence type="ECO:0000256" key="1">
    <source>
        <dbReference type="ARBA" id="ARBA00004496"/>
    </source>
</evidence>
<dbReference type="Pfam" id="PF01820">
    <property type="entry name" value="Dala_Dala_lig_N"/>
    <property type="match status" value="1"/>
</dbReference>
<dbReference type="NCBIfam" id="NF002528">
    <property type="entry name" value="PRK01966.1-4"/>
    <property type="match status" value="1"/>
</dbReference>
<dbReference type="PANTHER" id="PTHR23132:SF23">
    <property type="entry name" value="D-ALANINE--D-ALANINE LIGASE B"/>
    <property type="match status" value="1"/>
</dbReference>
<feature type="binding site" evidence="12">
    <location>
        <position position="302"/>
    </location>
    <ligand>
        <name>Mg(2+)</name>
        <dbReference type="ChEBI" id="CHEBI:18420"/>
        <label>2</label>
    </ligand>
</feature>
<reference evidence="15 16" key="1">
    <citation type="journal article" date="2016" name="Nat. Commun.">
        <title>Thousands of microbial genomes shed light on interconnected biogeochemical processes in an aquifer system.</title>
        <authorList>
            <person name="Anantharaman K."/>
            <person name="Brown C.T."/>
            <person name="Hug L.A."/>
            <person name="Sharon I."/>
            <person name="Castelle C.J."/>
            <person name="Probst A.J."/>
            <person name="Thomas B.C."/>
            <person name="Singh A."/>
            <person name="Wilkins M.J."/>
            <person name="Karaoz U."/>
            <person name="Brodie E.L."/>
            <person name="Williams K.H."/>
            <person name="Hubbard S.S."/>
            <person name="Banfield J.F."/>
        </authorList>
    </citation>
    <scope>NUCLEOTIDE SEQUENCE [LARGE SCALE GENOMIC DNA]</scope>
</reference>
<evidence type="ECO:0000256" key="13">
    <source>
        <dbReference type="PROSITE-ProRule" id="PRU00409"/>
    </source>
</evidence>
<dbReference type="PIRSF" id="PIRSF039102">
    <property type="entry name" value="Ddl/VanB"/>
    <property type="match status" value="1"/>
</dbReference>
<evidence type="ECO:0000256" key="6">
    <source>
        <dbReference type="ARBA" id="ARBA00022840"/>
    </source>
</evidence>
<name>A0A1F5NRM8_9BACT</name>
<dbReference type="AlphaFoldDB" id="A0A1F5NRM8"/>
<evidence type="ECO:0000259" key="14">
    <source>
        <dbReference type="PROSITE" id="PS50975"/>
    </source>
</evidence>
<feature type="binding site" evidence="12">
    <location>
        <position position="302"/>
    </location>
    <ligand>
        <name>Mg(2+)</name>
        <dbReference type="ChEBI" id="CHEBI:18420"/>
        <label>1</label>
    </ligand>
</feature>
<dbReference type="Proteomes" id="UP000176233">
    <property type="component" value="Unassembled WGS sequence"/>
</dbReference>
<dbReference type="HAMAP" id="MF_00047">
    <property type="entry name" value="Dala_Dala_lig"/>
    <property type="match status" value="1"/>
</dbReference>
<keyword evidence="5 13" id="KW-0547">Nucleotide-binding</keyword>
<comment type="subcellular location">
    <subcellularLocation>
        <location evidence="1 10">Cytoplasm</location>
    </subcellularLocation>
</comment>
<dbReference type="InterPro" id="IPR016185">
    <property type="entry name" value="PreATP-grasp_dom_sf"/>
</dbReference>
<evidence type="ECO:0000256" key="8">
    <source>
        <dbReference type="ARBA" id="ARBA00022984"/>
    </source>
</evidence>
<evidence type="ECO:0000256" key="11">
    <source>
        <dbReference type="PIRSR" id="PIRSR039102-1"/>
    </source>
</evidence>
<dbReference type="GO" id="GO:0009252">
    <property type="term" value="P:peptidoglycan biosynthetic process"/>
    <property type="evidence" value="ECO:0007669"/>
    <property type="project" value="UniProtKB-UniRule"/>
</dbReference>
<keyword evidence="7 10" id="KW-0133">Cell shape</keyword>
<keyword evidence="12" id="KW-0460">Magnesium</keyword>
<dbReference type="UniPathway" id="UPA00219"/>
<feature type="active site" evidence="11">
    <location>
        <position position="313"/>
    </location>
</feature>
<gene>
    <name evidence="10" type="primary">ddl</name>
    <name evidence="15" type="ORF">A2660_01105</name>
</gene>
<dbReference type="Gene3D" id="3.30.470.20">
    <property type="entry name" value="ATP-grasp fold, B domain"/>
    <property type="match status" value="1"/>
</dbReference>
<dbReference type="GO" id="GO:0005737">
    <property type="term" value="C:cytoplasm"/>
    <property type="evidence" value="ECO:0007669"/>
    <property type="project" value="UniProtKB-SubCell"/>
</dbReference>
<comment type="pathway">
    <text evidence="10">Cell wall biogenesis; peptidoglycan biosynthesis.</text>
</comment>
<evidence type="ECO:0000256" key="2">
    <source>
        <dbReference type="ARBA" id="ARBA00010871"/>
    </source>
</evidence>
<keyword evidence="8 10" id="KW-0573">Peptidoglycan synthesis</keyword>
<comment type="caution">
    <text evidence="15">The sequence shown here is derived from an EMBL/GenBank/DDBJ whole genome shotgun (WGS) entry which is preliminary data.</text>
</comment>
<dbReference type="NCBIfam" id="NF002378">
    <property type="entry name" value="PRK01372.1"/>
    <property type="match status" value="1"/>
</dbReference>
<dbReference type="PANTHER" id="PTHR23132">
    <property type="entry name" value="D-ALANINE--D-ALANINE LIGASE"/>
    <property type="match status" value="1"/>
</dbReference>
<dbReference type="GO" id="GO:0008716">
    <property type="term" value="F:D-alanine-D-alanine ligase activity"/>
    <property type="evidence" value="ECO:0007669"/>
    <property type="project" value="UniProtKB-UniRule"/>
</dbReference>